<sequence length="176" mass="18740">MVNVERHSPGSEKQGDVESNRPQYIALSGGVNDNPRDPRPHFDEPEAEGSCSCCGGNAANGIFSPNDILAPASETSSLSAVTNRLSNIALFGEVSAFFYDAAGEPLHAYGRSGIIMGGVGLTYRPGLRHFHATTVRQHKADSVDLPGVHPNCGPNFSLVSSPRRSSCRDGRRCCQV</sequence>
<proteinExistence type="predicted"/>
<feature type="compositionally biased region" description="Basic and acidic residues" evidence="1">
    <location>
        <begin position="1"/>
        <end position="19"/>
    </location>
</feature>
<dbReference type="EMBL" id="CP036263">
    <property type="protein sequence ID" value="QDT00910.1"/>
    <property type="molecule type" value="Genomic_DNA"/>
</dbReference>
<dbReference type="KEGG" id="amob:HG15A2_42520"/>
<feature type="region of interest" description="Disordered" evidence="1">
    <location>
        <begin position="1"/>
        <end position="50"/>
    </location>
</feature>
<feature type="compositionally biased region" description="Basic and acidic residues" evidence="1">
    <location>
        <begin position="34"/>
        <end position="44"/>
    </location>
</feature>
<name>A0A517N196_9BACT</name>
<protein>
    <submittedName>
        <fullName evidence="2">Uncharacterized protein</fullName>
    </submittedName>
</protein>
<keyword evidence="3" id="KW-1185">Reference proteome</keyword>
<evidence type="ECO:0000256" key="1">
    <source>
        <dbReference type="SAM" id="MobiDB-lite"/>
    </source>
</evidence>
<gene>
    <name evidence="2" type="ORF">HG15A2_42520</name>
</gene>
<dbReference type="AlphaFoldDB" id="A0A517N196"/>
<organism evidence="2 3">
    <name type="scientific">Adhaeretor mobilis</name>
    <dbReference type="NCBI Taxonomy" id="1930276"/>
    <lineage>
        <taxon>Bacteria</taxon>
        <taxon>Pseudomonadati</taxon>
        <taxon>Planctomycetota</taxon>
        <taxon>Planctomycetia</taxon>
        <taxon>Pirellulales</taxon>
        <taxon>Lacipirellulaceae</taxon>
        <taxon>Adhaeretor</taxon>
    </lineage>
</organism>
<dbReference type="Proteomes" id="UP000319852">
    <property type="component" value="Chromosome"/>
</dbReference>
<evidence type="ECO:0000313" key="3">
    <source>
        <dbReference type="Proteomes" id="UP000319852"/>
    </source>
</evidence>
<accession>A0A517N196</accession>
<reference evidence="2 3" key="1">
    <citation type="submission" date="2019-02" db="EMBL/GenBank/DDBJ databases">
        <title>Deep-cultivation of Planctomycetes and their phenomic and genomic characterization uncovers novel biology.</title>
        <authorList>
            <person name="Wiegand S."/>
            <person name="Jogler M."/>
            <person name="Boedeker C."/>
            <person name="Pinto D."/>
            <person name="Vollmers J."/>
            <person name="Rivas-Marin E."/>
            <person name="Kohn T."/>
            <person name="Peeters S.H."/>
            <person name="Heuer A."/>
            <person name="Rast P."/>
            <person name="Oberbeckmann S."/>
            <person name="Bunk B."/>
            <person name="Jeske O."/>
            <person name="Meyerdierks A."/>
            <person name="Storesund J.E."/>
            <person name="Kallscheuer N."/>
            <person name="Luecker S."/>
            <person name="Lage O.M."/>
            <person name="Pohl T."/>
            <person name="Merkel B.J."/>
            <person name="Hornburger P."/>
            <person name="Mueller R.-W."/>
            <person name="Bruemmer F."/>
            <person name="Labrenz M."/>
            <person name="Spormann A.M."/>
            <person name="Op den Camp H."/>
            <person name="Overmann J."/>
            <person name="Amann R."/>
            <person name="Jetten M.S.M."/>
            <person name="Mascher T."/>
            <person name="Medema M.H."/>
            <person name="Devos D.P."/>
            <person name="Kaster A.-K."/>
            <person name="Ovreas L."/>
            <person name="Rohde M."/>
            <person name="Galperin M.Y."/>
            <person name="Jogler C."/>
        </authorList>
    </citation>
    <scope>NUCLEOTIDE SEQUENCE [LARGE SCALE GENOMIC DNA]</scope>
    <source>
        <strain evidence="2 3">HG15A2</strain>
    </source>
</reference>
<evidence type="ECO:0000313" key="2">
    <source>
        <dbReference type="EMBL" id="QDT00910.1"/>
    </source>
</evidence>